<feature type="compositionally biased region" description="Low complexity" evidence="1">
    <location>
        <begin position="140"/>
        <end position="153"/>
    </location>
</feature>
<protein>
    <submittedName>
        <fullName evidence="3">Uncharacterized protein</fullName>
    </submittedName>
</protein>
<evidence type="ECO:0000256" key="2">
    <source>
        <dbReference type="SAM" id="Phobius"/>
    </source>
</evidence>
<dbReference type="AlphaFoldDB" id="A0A9W9KW64"/>
<evidence type="ECO:0000313" key="3">
    <source>
        <dbReference type="EMBL" id="KAJ5121640.1"/>
    </source>
</evidence>
<dbReference type="Proteomes" id="UP001149079">
    <property type="component" value="Unassembled WGS sequence"/>
</dbReference>
<dbReference type="GeneID" id="81409515"/>
<keyword evidence="2" id="KW-1133">Transmembrane helix</keyword>
<feature type="transmembrane region" description="Helical" evidence="2">
    <location>
        <begin position="304"/>
        <end position="330"/>
    </location>
</feature>
<gene>
    <name evidence="3" type="ORF">N7515_009601</name>
</gene>
<feature type="region of interest" description="Disordered" evidence="1">
    <location>
        <begin position="261"/>
        <end position="280"/>
    </location>
</feature>
<feature type="compositionally biased region" description="Basic residues" evidence="1">
    <location>
        <begin position="111"/>
        <end position="129"/>
    </location>
</feature>
<keyword evidence="4" id="KW-1185">Reference proteome</keyword>
<feature type="region of interest" description="Disordered" evidence="1">
    <location>
        <begin position="93"/>
        <end position="188"/>
    </location>
</feature>
<sequence>MYFTYLPPPADLIPRCRDAPPPGKSCLVNVDEDLEELPSDEPFVRKSVHFADDVDLVQVRVIPARNLPPRCWRESTPLLGRVAKDKWRKDLINYSPHRSANNNRLPSQKLKSPKRRGPKARSARPHVRCPGRFGAAYAAEPSSPRFEPSSEGSQATPAADCSSDAATSFRGQPPATAKCGPLPEAIRQGPTIEPAMDGSHAVAFDMSRLTSALPESHTFDMSALQHALPDLEATGSAFDLAALVEALPDLDGSSGTLPLTPVPKSLAAPSTTNSPSEAGHSRVVVQTHVQVGPMVRAWFSHLSWALFVMAFIFPRLAPALPAVLAFLLIVGACTRS</sequence>
<reference evidence="3" key="1">
    <citation type="submission" date="2022-11" db="EMBL/GenBank/DDBJ databases">
        <authorList>
            <person name="Petersen C."/>
        </authorList>
    </citation>
    <scope>NUCLEOTIDE SEQUENCE</scope>
    <source>
        <strain evidence="3">IBT 22155</strain>
    </source>
</reference>
<reference evidence="3" key="2">
    <citation type="journal article" date="2023" name="IMA Fungus">
        <title>Comparative genomic study of the Penicillium genus elucidates a diverse pangenome and 15 lateral gene transfer events.</title>
        <authorList>
            <person name="Petersen C."/>
            <person name="Sorensen T."/>
            <person name="Nielsen M.R."/>
            <person name="Sondergaard T.E."/>
            <person name="Sorensen J.L."/>
            <person name="Fitzpatrick D.A."/>
            <person name="Frisvad J.C."/>
            <person name="Nielsen K.L."/>
        </authorList>
    </citation>
    <scope>NUCLEOTIDE SEQUENCE</scope>
    <source>
        <strain evidence="3">IBT 22155</strain>
    </source>
</reference>
<comment type="caution">
    <text evidence="3">The sequence shown here is derived from an EMBL/GenBank/DDBJ whole genome shotgun (WGS) entry which is preliminary data.</text>
</comment>
<proteinExistence type="predicted"/>
<keyword evidence="2" id="KW-0472">Membrane</keyword>
<keyword evidence="2" id="KW-0812">Transmembrane</keyword>
<dbReference type="RefSeq" id="XP_056518144.1">
    <property type="nucleotide sequence ID" value="XM_056670345.1"/>
</dbReference>
<evidence type="ECO:0000256" key="1">
    <source>
        <dbReference type="SAM" id="MobiDB-lite"/>
    </source>
</evidence>
<feature type="compositionally biased region" description="Polar residues" evidence="1">
    <location>
        <begin position="96"/>
        <end position="110"/>
    </location>
</feature>
<dbReference type="OrthoDB" id="4368134at2759"/>
<dbReference type="EMBL" id="JAPQKL010000007">
    <property type="protein sequence ID" value="KAJ5121640.1"/>
    <property type="molecule type" value="Genomic_DNA"/>
</dbReference>
<evidence type="ECO:0000313" key="4">
    <source>
        <dbReference type="Proteomes" id="UP001149079"/>
    </source>
</evidence>
<organism evidence="3 4">
    <name type="scientific">Penicillium bovifimosum</name>
    <dbReference type="NCBI Taxonomy" id="126998"/>
    <lineage>
        <taxon>Eukaryota</taxon>
        <taxon>Fungi</taxon>
        <taxon>Dikarya</taxon>
        <taxon>Ascomycota</taxon>
        <taxon>Pezizomycotina</taxon>
        <taxon>Eurotiomycetes</taxon>
        <taxon>Eurotiomycetidae</taxon>
        <taxon>Eurotiales</taxon>
        <taxon>Aspergillaceae</taxon>
        <taxon>Penicillium</taxon>
    </lineage>
</organism>
<accession>A0A9W9KW64</accession>
<name>A0A9W9KW64_9EURO</name>